<dbReference type="Proteomes" id="UP000305067">
    <property type="component" value="Unassembled WGS sequence"/>
</dbReference>
<sequence length="419" mass="47032">MATSYQLPDLLAMGRAFELRTNPHCSRVSLASSSWVRSLSILSPQEEEQAVQMKPGLLVSLCFPTCDVPQLRLMMDFSTLMMLAEGRVRAGCSPWDGGMEAGRLRGEGEWEEVMGANVLLRHILPSLQRLLSKARPSWKSRFSEYFRQFRDAQLLLSQSTPYPDVETFIELRRSASGIELICEMIEPLHDISYPDMSMGVMGERRREGEGLVRKLRQRTGDIVAWSGDIAAHNHTQSLTTSPPTLVSLLQSTRSIPLQSAIDHAASLTRQSLDVFIDTERLLKAGPVPTPPTLAPARKPRPKSHIARVSGTWNWFFSGPTDSAASSSAPDLDPIDEPRRRSLMLERPSFSHKHDSSWWSSVEEEEDVRVYVEALKDCIVGTLNWLYENEVYFGDKADEVKQYGWVFLKPKQGALGVGQT</sequence>
<dbReference type="Gene3D" id="1.10.600.10">
    <property type="entry name" value="Farnesyl Diphosphate Synthase"/>
    <property type="match status" value="1"/>
</dbReference>
<protein>
    <submittedName>
        <fullName evidence="1">Uncharacterized protein</fullName>
    </submittedName>
</protein>
<proteinExistence type="predicted"/>
<accession>A0A5C3Q613</accession>
<dbReference type="InterPro" id="IPR008949">
    <property type="entry name" value="Isoprenoid_synthase_dom_sf"/>
</dbReference>
<dbReference type="AlphaFoldDB" id="A0A5C3Q613"/>
<organism evidence="1 2">
    <name type="scientific">Pterulicium gracile</name>
    <dbReference type="NCBI Taxonomy" id="1884261"/>
    <lineage>
        <taxon>Eukaryota</taxon>
        <taxon>Fungi</taxon>
        <taxon>Dikarya</taxon>
        <taxon>Basidiomycota</taxon>
        <taxon>Agaricomycotina</taxon>
        <taxon>Agaricomycetes</taxon>
        <taxon>Agaricomycetidae</taxon>
        <taxon>Agaricales</taxon>
        <taxon>Pleurotineae</taxon>
        <taxon>Pterulaceae</taxon>
        <taxon>Pterulicium</taxon>
    </lineage>
</organism>
<dbReference type="EMBL" id="ML178847">
    <property type="protein sequence ID" value="TFK97422.1"/>
    <property type="molecule type" value="Genomic_DNA"/>
</dbReference>
<evidence type="ECO:0000313" key="1">
    <source>
        <dbReference type="EMBL" id="TFK97422.1"/>
    </source>
</evidence>
<dbReference type="SUPFAM" id="SSF48576">
    <property type="entry name" value="Terpenoid synthases"/>
    <property type="match status" value="1"/>
</dbReference>
<dbReference type="OrthoDB" id="2861623at2759"/>
<evidence type="ECO:0000313" key="2">
    <source>
        <dbReference type="Proteomes" id="UP000305067"/>
    </source>
</evidence>
<dbReference type="Pfam" id="PF19086">
    <property type="entry name" value="Terpene_syn_C_2"/>
    <property type="match status" value="1"/>
</dbReference>
<keyword evidence="2" id="KW-1185">Reference proteome</keyword>
<name>A0A5C3Q613_9AGAR</name>
<gene>
    <name evidence="1" type="ORF">BDV98DRAFT_262589</name>
</gene>
<reference evidence="1 2" key="1">
    <citation type="journal article" date="2019" name="Nat. Ecol. Evol.">
        <title>Megaphylogeny resolves global patterns of mushroom evolution.</title>
        <authorList>
            <person name="Varga T."/>
            <person name="Krizsan K."/>
            <person name="Foldi C."/>
            <person name="Dima B."/>
            <person name="Sanchez-Garcia M."/>
            <person name="Sanchez-Ramirez S."/>
            <person name="Szollosi G.J."/>
            <person name="Szarkandi J.G."/>
            <person name="Papp V."/>
            <person name="Albert L."/>
            <person name="Andreopoulos W."/>
            <person name="Angelini C."/>
            <person name="Antonin V."/>
            <person name="Barry K.W."/>
            <person name="Bougher N.L."/>
            <person name="Buchanan P."/>
            <person name="Buyck B."/>
            <person name="Bense V."/>
            <person name="Catcheside P."/>
            <person name="Chovatia M."/>
            <person name="Cooper J."/>
            <person name="Damon W."/>
            <person name="Desjardin D."/>
            <person name="Finy P."/>
            <person name="Geml J."/>
            <person name="Haridas S."/>
            <person name="Hughes K."/>
            <person name="Justo A."/>
            <person name="Karasinski D."/>
            <person name="Kautmanova I."/>
            <person name="Kiss B."/>
            <person name="Kocsube S."/>
            <person name="Kotiranta H."/>
            <person name="LaButti K.M."/>
            <person name="Lechner B.E."/>
            <person name="Liimatainen K."/>
            <person name="Lipzen A."/>
            <person name="Lukacs Z."/>
            <person name="Mihaltcheva S."/>
            <person name="Morgado L.N."/>
            <person name="Niskanen T."/>
            <person name="Noordeloos M.E."/>
            <person name="Ohm R.A."/>
            <person name="Ortiz-Santana B."/>
            <person name="Ovrebo C."/>
            <person name="Racz N."/>
            <person name="Riley R."/>
            <person name="Savchenko A."/>
            <person name="Shiryaev A."/>
            <person name="Soop K."/>
            <person name="Spirin V."/>
            <person name="Szebenyi C."/>
            <person name="Tomsovsky M."/>
            <person name="Tulloss R.E."/>
            <person name="Uehling J."/>
            <person name="Grigoriev I.V."/>
            <person name="Vagvolgyi C."/>
            <person name="Papp T."/>
            <person name="Martin F.M."/>
            <person name="Miettinen O."/>
            <person name="Hibbett D.S."/>
            <person name="Nagy L.G."/>
        </authorList>
    </citation>
    <scope>NUCLEOTIDE SEQUENCE [LARGE SCALE GENOMIC DNA]</scope>
    <source>
        <strain evidence="1 2">CBS 309.79</strain>
    </source>
</reference>